<feature type="region of interest" description="Disordered" evidence="1">
    <location>
        <begin position="413"/>
        <end position="437"/>
    </location>
</feature>
<accession>A0A1C7LVP7</accession>
<dbReference type="EMBL" id="LUGG01000019">
    <property type="protein sequence ID" value="OBZ68722.1"/>
    <property type="molecule type" value="Genomic_DNA"/>
</dbReference>
<dbReference type="Proteomes" id="UP000092993">
    <property type="component" value="Unassembled WGS sequence"/>
</dbReference>
<evidence type="ECO:0000256" key="1">
    <source>
        <dbReference type="SAM" id="MobiDB-lite"/>
    </source>
</evidence>
<gene>
    <name evidence="2" type="ORF">A0H81_11401</name>
</gene>
<evidence type="ECO:0000313" key="2">
    <source>
        <dbReference type="EMBL" id="OBZ68722.1"/>
    </source>
</evidence>
<dbReference type="OrthoDB" id="3267821at2759"/>
<comment type="caution">
    <text evidence="2">The sequence shown here is derived from an EMBL/GenBank/DDBJ whole genome shotgun (WGS) entry which is preliminary data.</text>
</comment>
<sequence length="437" mass="48183">MNSGTVIMLKKVKIFDLSEQAAENVTACPSSSTIHPSSINRELSTSSSSVQGEFMHSYQVGVDCADVPCHAPLNWSGVWSFKQSRAETSESHPPVTLSFFAMATVQPSDEFSSWLNSTDLRSSPPAEDSSPESHPSDAPDGSDPTGIASVNSSQHASVDDAALPARLVPAKCRGHSQLQYLDIQAAAKRLKPEGKELLRKWIQANDDERDVMNAAMLISIYQHMTATANMSETNLEIPERVQKIVQQKRWGLPANIHEEEDGKWEKIVAYAQKRFTSQKSEIKKMLEASCDAERADHIITVCNELRKIGKKTVQTDITVTSQLCARVAFLYQAHELFPAFNTGGHPKNAKFWSITDKRLAQMCKKAQFDPAKLTHKVLDKDTASFPGQNVNADALTSARPSVSQKEVDEVLRTGDFGNMVEAPAENHTLPDEESDDE</sequence>
<evidence type="ECO:0000313" key="3">
    <source>
        <dbReference type="Proteomes" id="UP000092993"/>
    </source>
</evidence>
<feature type="compositionally biased region" description="Low complexity" evidence="1">
    <location>
        <begin position="122"/>
        <end position="139"/>
    </location>
</feature>
<reference evidence="2 3" key="1">
    <citation type="submission" date="2016-03" db="EMBL/GenBank/DDBJ databases">
        <title>Whole genome sequencing of Grifola frondosa 9006-11.</title>
        <authorList>
            <person name="Min B."/>
            <person name="Park H."/>
            <person name="Kim J.-G."/>
            <person name="Cho H."/>
            <person name="Oh Y.-L."/>
            <person name="Kong W.-S."/>
            <person name="Choi I.-G."/>
        </authorList>
    </citation>
    <scope>NUCLEOTIDE SEQUENCE [LARGE SCALE GENOMIC DNA]</scope>
    <source>
        <strain evidence="2 3">9006-11</strain>
    </source>
</reference>
<proteinExistence type="predicted"/>
<dbReference type="AlphaFoldDB" id="A0A1C7LVP7"/>
<name>A0A1C7LVP7_GRIFR</name>
<keyword evidence="3" id="KW-1185">Reference proteome</keyword>
<organism evidence="2 3">
    <name type="scientific">Grifola frondosa</name>
    <name type="common">Maitake</name>
    <name type="synonym">Polyporus frondosus</name>
    <dbReference type="NCBI Taxonomy" id="5627"/>
    <lineage>
        <taxon>Eukaryota</taxon>
        <taxon>Fungi</taxon>
        <taxon>Dikarya</taxon>
        <taxon>Basidiomycota</taxon>
        <taxon>Agaricomycotina</taxon>
        <taxon>Agaricomycetes</taxon>
        <taxon>Polyporales</taxon>
        <taxon>Grifolaceae</taxon>
        <taxon>Grifola</taxon>
    </lineage>
</organism>
<feature type="region of interest" description="Disordered" evidence="1">
    <location>
        <begin position="113"/>
        <end position="155"/>
    </location>
</feature>
<protein>
    <submittedName>
        <fullName evidence="2">Uncharacterized protein</fullName>
    </submittedName>
</protein>